<dbReference type="CDD" id="cd13125">
    <property type="entry name" value="MATE_like_10"/>
    <property type="match status" value="1"/>
</dbReference>
<keyword evidence="3 6" id="KW-0812">Transmembrane</keyword>
<dbReference type="EMBL" id="KJ778801">
    <property type="protein sequence ID" value="AIG62770.1"/>
    <property type="molecule type" value="Genomic_DNA"/>
</dbReference>
<reference evidence="8" key="1">
    <citation type="journal article" date="2014" name="DNA Res.">
        <title>A complete view of the genetic diversity of the Escherichia coli O-antigen biosynthesis gene cluster.</title>
        <authorList>
            <person name="Iguchi A."/>
            <person name="Iyoda S."/>
            <person name="Kikuchi T."/>
            <person name="Ogura Y."/>
            <person name="Katsura K."/>
            <person name="Ohnishi M."/>
            <person name="Hayashi T."/>
            <person name="Thomson N.R."/>
        </authorList>
    </citation>
    <scope>NUCLEOTIDE SEQUENCE</scope>
    <source>
        <strain evidence="8">92-1250</strain>
    </source>
</reference>
<dbReference type="InterPro" id="IPR044550">
    <property type="entry name" value="WzxE"/>
</dbReference>
<dbReference type="PANTHER" id="PTHR30250:SF30">
    <property type="entry name" value="LIPID III FLIPPASE"/>
    <property type="match status" value="1"/>
</dbReference>
<feature type="transmembrane region" description="Helical" evidence="6">
    <location>
        <begin position="177"/>
        <end position="198"/>
    </location>
</feature>
<feature type="transmembrane region" description="Helical" evidence="6">
    <location>
        <begin position="87"/>
        <end position="110"/>
    </location>
</feature>
<dbReference type="PANTHER" id="PTHR30250">
    <property type="entry name" value="PST FAMILY PREDICTED COLANIC ACID TRANSPORTER"/>
    <property type="match status" value="1"/>
</dbReference>
<feature type="transmembrane region" description="Helical" evidence="6">
    <location>
        <begin position="116"/>
        <end position="136"/>
    </location>
</feature>
<keyword evidence="4 6" id="KW-1133">Transmembrane helix</keyword>
<feature type="transmembrane region" description="Helical" evidence="6">
    <location>
        <begin position="148"/>
        <end position="171"/>
    </location>
</feature>
<feature type="transmembrane region" description="Helical" evidence="6">
    <location>
        <begin position="394"/>
        <end position="413"/>
    </location>
</feature>
<gene>
    <name evidence="8" type="primary">wzx</name>
</gene>
<evidence type="ECO:0000313" key="7">
    <source>
        <dbReference type="EMBL" id="AIG62770.1"/>
    </source>
</evidence>
<evidence type="ECO:0000256" key="5">
    <source>
        <dbReference type="ARBA" id="ARBA00023136"/>
    </source>
</evidence>
<protein>
    <submittedName>
        <fullName evidence="8">O-antigen flippase</fullName>
    </submittedName>
</protein>
<dbReference type="InterPro" id="IPR002797">
    <property type="entry name" value="Polysacc_synth"/>
</dbReference>
<feature type="transmembrane region" description="Helical" evidence="6">
    <location>
        <begin position="364"/>
        <end position="388"/>
    </location>
</feature>
<keyword evidence="5 6" id="KW-0472">Membrane</keyword>
<keyword evidence="2" id="KW-1003">Cell membrane</keyword>
<accession>A0A0A8J9K6</accession>
<feature type="transmembrane region" description="Helical" evidence="6">
    <location>
        <begin position="260"/>
        <end position="280"/>
    </location>
</feature>
<organism evidence="8">
    <name type="scientific">Escherichia coli</name>
    <dbReference type="NCBI Taxonomy" id="562"/>
    <lineage>
        <taxon>Bacteria</taxon>
        <taxon>Pseudomonadati</taxon>
        <taxon>Pseudomonadota</taxon>
        <taxon>Gammaproteobacteria</taxon>
        <taxon>Enterobacterales</taxon>
        <taxon>Enterobacteriaceae</taxon>
        <taxon>Escherichia</taxon>
    </lineage>
</organism>
<dbReference type="RefSeq" id="WP_053276573.1">
    <property type="nucleotide sequence ID" value="NZ_CP027371.1"/>
</dbReference>
<evidence type="ECO:0000256" key="3">
    <source>
        <dbReference type="ARBA" id="ARBA00022692"/>
    </source>
</evidence>
<evidence type="ECO:0000256" key="4">
    <source>
        <dbReference type="ARBA" id="ARBA00022989"/>
    </source>
</evidence>
<feature type="transmembrane region" description="Helical" evidence="6">
    <location>
        <begin position="301"/>
        <end position="324"/>
    </location>
</feature>
<dbReference type="EMBL" id="AB812078">
    <property type="protein sequence ID" value="BAQ02000.1"/>
    <property type="molecule type" value="Genomic_DNA"/>
</dbReference>
<feature type="transmembrane region" description="Helical" evidence="6">
    <location>
        <begin position="6"/>
        <end position="24"/>
    </location>
</feature>
<feature type="transmembrane region" description="Helical" evidence="6">
    <location>
        <begin position="219"/>
        <end position="240"/>
    </location>
</feature>
<evidence type="ECO:0000256" key="1">
    <source>
        <dbReference type="ARBA" id="ARBA00004651"/>
    </source>
</evidence>
<dbReference type="Pfam" id="PF01943">
    <property type="entry name" value="Polysacc_synt"/>
    <property type="match status" value="1"/>
</dbReference>
<dbReference type="InterPro" id="IPR050833">
    <property type="entry name" value="Poly_Biosynth_Transport"/>
</dbReference>
<dbReference type="GO" id="GO:0009246">
    <property type="term" value="P:enterobacterial common antigen biosynthetic process"/>
    <property type="evidence" value="ECO:0007669"/>
    <property type="project" value="InterPro"/>
</dbReference>
<evidence type="ECO:0000256" key="6">
    <source>
        <dbReference type="SAM" id="Phobius"/>
    </source>
</evidence>
<proteinExistence type="predicted"/>
<evidence type="ECO:0000256" key="2">
    <source>
        <dbReference type="ARBA" id="ARBA00022475"/>
    </source>
</evidence>
<dbReference type="AlphaFoldDB" id="A0A0A8J9K6"/>
<name>A0A0A8J9K6_ECOLX</name>
<evidence type="ECO:0000313" key="8">
    <source>
        <dbReference type="EMBL" id="BAQ02000.1"/>
    </source>
</evidence>
<reference evidence="7" key="2">
    <citation type="journal article" date="2016" name="PLoS ONE">
        <title>Comparison of O-Antigen Gene Clusters of All O-Serogroups of Escherichia coli and Proposal for Adopting a New Nomenclature for O-Typing.</title>
        <authorList>
            <person name="DebRoy C."/>
            <person name="Fratamico P.M."/>
            <person name="Yan X."/>
            <person name="Baranzoni G."/>
            <person name="Liu Y."/>
            <person name="Needleman D.S."/>
            <person name="Tebbs R."/>
            <person name="O'Connell C.D."/>
            <person name="Allred A."/>
            <person name="Swimley M."/>
            <person name="Mwangi M."/>
            <person name="Kapur V."/>
            <person name="Raygoza Garay J.A."/>
            <person name="Roberts E.L."/>
            <person name="Katani R."/>
        </authorList>
    </citation>
    <scope>NUCLEOTIDE SEQUENCE</scope>
    <source>
        <strain evidence="7">92-1250</strain>
    </source>
</reference>
<sequence>MNIFKTAILSLISTIIKLLSALIINKVISIFIGPSGIALIGQFQNLIQMTNTLSQGGILSGVTKYTAEYNKHSPENLENLWGTALRIITFLSIIIGLLLFFFAGTLSSYLFSTQGYSVFIQLLGCVTIFTSVNNYALAILNGLKKIKLYVLVNIYQSIISLILSILFVILYSLKGAFLALILNQSVVFITLLFVFYKNSKLINIKKIIRHMSNEEVKKLFSFSLMALTSAIVGPVSLMLIRNYIQGNISINASGYWQSMWYISSMYLLVVTTTLSIYYLPRLSELVSNDDLKIELIKGIKIIVPLVVAASLTVYLLRDFIISLLFTSEFLSMRNLFQWQVCGDVLKITAWLFSYVLIAKAQSKIFIILEVINFSLFTALSIFMIHIYGLIGGSYGYFLSNLIYLILVSIAVKIRFFKQHNANI</sequence>
<dbReference type="GO" id="GO:0005886">
    <property type="term" value="C:plasma membrane"/>
    <property type="evidence" value="ECO:0007669"/>
    <property type="project" value="UniProtKB-SubCell"/>
</dbReference>
<feature type="transmembrane region" description="Helical" evidence="6">
    <location>
        <begin position="336"/>
        <end position="357"/>
    </location>
</feature>
<comment type="subcellular location">
    <subcellularLocation>
        <location evidence="1">Cell membrane</location>
        <topology evidence="1">Multi-pass membrane protein</topology>
    </subcellularLocation>
</comment>